<feature type="domain" description="Poly A polymerase head" evidence="9">
    <location>
        <begin position="28"/>
        <end position="150"/>
    </location>
</feature>
<evidence type="ECO:0000256" key="2">
    <source>
        <dbReference type="ARBA" id="ARBA00022679"/>
    </source>
</evidence>
<keyword evidence="6" id="KW-0547">Nucleotide-binding</keyword>
<accession>A0A1W2A6W3</accession>
<keyword evidence="5" id="KW-0479">Metal-binding</keyword>
<evidence type="ECO:0000259" key="9">
    <source>
        <dbReference type="Pfam" id="PF01743"/>
    </source>
</evidence>
<evidence type="ECO:0000256" key="4">
    <source>
        <dbReference type="ARBA" id="ARBA00022695"/>
    </source>
</evidence>
<sequence>MTRVTGTWFLAPETQAVMQMLEAGGYLAYFVGGCVRNDLLGAAVSDMDISTNALPQQVMALAEGAGLKTVPTGIEHGTVTVISNGAPHEITTFRADVETDGRRAVVAFSGDIAEDAVRRDLTMNALYADRTGEVIDPLGGLPDLRARRVRFILNATDRIREDYLRSLRFFRFAAWYGDPDQGFDAEALSAIASNLDGLQTLSKERVGSEMLKLLAAPDPAPAIAAMEHTGVLRVIMPGAVSTALAPLVHHEGSLNIPTDPLRRLAALGFRDGESLRLSKAQHKQLALLGDLIGNMDSPEALGYLYGTDTALSVLILRAALFDSAIDPQWLRTVLDAASQKFPIKAKDLMPELTGPALGEKLKSLEMKWIASGFTLDRDALLGDT</sequence>
<comment type="similarity">
    <text evidence="8">Belongs to the tRNA nucleotidyltransferase/poly(A) polymerase family.</text>
</comment>
<evidence type="ECO:0000256" key="6">
    <source>
        <dbReference type="ARBA" id="ARBA00022741"/>
    </source>
</evidence>
<dbReference type="Gene3D" id="1.10.3090.10">
    <property type="entry name" value="cca-adding enzyme, domain 2"/>
    <property type="match status" value="1"/>
</dbReference>
<dbReference type="EMBL" id="FWYD01000002">
    <property type="protein sequence ID" value="SMC56202.1"/>
    <property type="molecule type" value="Genomic_DNA"/>
</dbReference>
<dbReference type="Gene3D" id="3.30.460.10">
    <property type="entry name" value="Beta Polymerase, domain 2"/>
    <property type="match status" value="1"/>
</dbReference>
<dbReference type="GO" id="GO:0000166">
    <property type="term" value="F:nucleotide binding"/>
    <property type="evidence" value="ECO:0007669"/>
    <property type="project" value="UniProtKB-KW"/>
</dbReference>
<keyword evidence="3" id="KW-0819">tRNA processing</keyword>
<feature type="domain" description="tRNA nucleotidyltransferase/poly(A) polymerase RNA and SrmB- binding" evidence="10">
    <location>
        <begin position="184"/>
        <end position="239"/>
    </location>
</feature>
<dbReference type="GO" id="GO:0008033">
    <property type="term" value="P:tRNA processing"/>
    <property type="evidence" value="ECO:0007669"/>
    <property type="project" value="UniProtKB-KW"/>
</dbReference>
<dbReference type="OrthoDB" id="9805698at2"/>
<proteinExistence type="inferred from homology"/>
<keyword evidence="7" id="KW-0460">Magnesium</keyword>
<dbReference type="InterPro" id="IPR002646">
    <property type="entry name" value="PolA_pol_head_dom"/>
</dbReference>
<name>A0A1W2A6W3_9RHOB</name>
<dbReference type="Pfam" id="PF12627">
    <property type="entry name" value="PolyA_pol_RNAbd"/>
    <property type="match status" value="1"/>
</dbReference>
<dbReference type="GO" id="GO:0000049">
    <property type="term" value="F:tRNA binding"/>
    <property type="evidence" value="ECO:0007669"/>
    <property type="project" value="TreeGrafter"/>
</dbReference>
<reference evidence="11 12" key="1">
    <citation type="submission" date="2017-04" db="EMBL/GenBank/DDBJ databases">
        <authorList>
            <person name="Afonso C.L."/>
            <person name="Miller P.J."/>
            <person name="Scott M.A."/>
            <person name="Spackman E."/>
            <person name="Goraichik I."/>
            <person name="Dimitrov K.M."/>
            <person name="Suarez D.L."/>
            <person name="Swayne D.E."/>
        </authorList>
    </citation>
    <scope>NUCLEOTIDE SEQUENCE [LARGE SCALE GENOMIC DNA]</scope>
    <source>
        <strain evidence="11 12">CGMCC 1.12644</strain>
    </source>
</reference>
<evidence type="ECO:0000256" key="3">
    <source>
        <dbReference type="ARBA" id="ARBA00022694"/>
    </source>
</evidence>
<dbReference type="RefSeq" id="WP_084350964.1">
    <property type="nucleotide sequence ID" value="NZ_FWYD01000002.1"/>
</dbReference>
<dbReference type="Pfam" id="PF01743">
    <property type="entry name" value="PolyA_pol"/>
    <property type="match status" value="1"/>
</dbReference>
<keyword evidence="8" id="KW-0694">RNA-binding</keyword>
<dbReference type="InterPro" id="IPR032828">
    <property type="entry name" value="PolyA_RNA-bd"/>
</dbReference>
<dbReference type="AlphaFoldDB" id="A0A1W2A6W3"/>
<evidence type="ECO:0000259" key="10">
    <source>
        <dbReference type="Pfam" id="PF12627"/>
    </source>
</evidence>
<comment type="cofactor">
    <cofactor evidence="1">
        <name>Mg(2+)</name>
        <dbReference type="ChEBI" id="CHEBI:18420"/>
    </cofactor>
</comment>
<dbReference type="SUPFAM" id="SSF81301">
    <property type="entry name" value="Nucleotidyltransferase"/>
    <property type="match status" value="1"/>
</dbReference>
<evidence type="ECO:0000313" key="11">
    <source>
        <dbReference type="EMBL" id="SMC56202.1"/>
    </source>
</evidence>
<dbReference type="InterPro" id="IPR043519">
    <property type="entry name" value="NT_sf"/>
</dbReference>
<keyword evidence="2 8" id="KW-0808">Transferase</keyword>
<dbReference type="PANTHER" id="PTHR46173:SF1">
    <property type="entry name" value="CCA TRNA NUCLEOTIDYLTRANSFERASE 1, MITOCHONDRIAL"/>
    <property type="match status" value="1"/>
</dbReference>
<evidence type="ECO:0000313" key="12">
    <source>
        <dbReference type="Proteomes" id="UP000192330"/>
    </source>
</evidence>
<evidence type="ECO:0000256" key="1">
    <source>
        <dbReference type="ARBA" id="ARBA00001946"/>
    </source>
</evidence>
<keyword evidence="12" id="KW-1185">Reference proteome</keyword>
<dbReference type="GO" id="GO:0046872">
    <property type="term" value="F:metal ion binding"/>
    <property type="evidence" value="ECO:0007669"/>
    <property type="project" value="UniProtKB-KW"/>
</dbReference>
<keyword evidence="4" id="KW-0548">Nucleotidyltransferase</keyword>
<evidence type="ECO:0000256" key="5">
    <source>
        <dbReference type="ARBA" id="ARBA00022723"/>
    </source>
</evidence>
<evidence type="ECO:0000256" key="7">
    <source>
        <dbReference type="ARBA" id="ARBA00022842"/>
    </source>
</evidence>
<protein>
    <submittedName>
        <fullName evidence="11">Poly(A) polymerase</fullName>
    </submittedName>
</protein>
<dbReference type="GO" id="GO:0016779">
    <property type="term" value="F:nucleotidyltransferase activity"/>
    <property type="evidence" value="ECO:0007669"/>
    <property type="project" value="UniProtKB-KW"/>
</dbReference>
<dbReference type="InterPro" id="IPR050264">
    <property type="entry name" value="Bact_CCA-adding_enz_type3_sf"/>
</dbReference>
<dbReference type="CDD" id="cd05398">
    <property type="entry name" value="NT_ClassII-CCAase"/>
    <property type="match status" value="1"/>
</dbReference>
<gene>
    <name evidence="11" type="ORF">SAMN06295998_102465</name>
</gene>
<dbReference type="Proteomes" id="UP000192330">
    <property type="component" value="Unassembled WGS sequence"/>
</dbReference>
<evidence type="ECO:0000256" key="8">
    <source>
        <dbReference type="RuleBase" id="RU003953"/>
    </source>
</evidence>
<dbReference type="PROSITE" id="PS51257">
    <property type="entry name" value="PROKAR_LIPOPROTEIN"/>
    <property type="match status" value="1"/>
</dbReference>
<organism evidence="11 12">
    <name type="scientific">Primorskyibacter flagellatus</name>
    <dbReference type="NCBI Taxonomy" id="1387277"/>
    <lineage>
        <taxon>Bacteria</taxon>
        <taxon>Pseudomonadati</taxon>
        <taxon>Pseudomonadota</taxon>
        <taxon>Alphaproteobacteria</taxon>
        <taxon>Rhodobacterales</taxon>
        <taxon>Roseobacteraceae</taxon>
        <taxon>Primorskyibacter</taxon>
    </lineage>
</organism>
<dbReference type="STRING" id="1387277.SAMN06295998_102465"/>
<dbReference type="PANTHER" id="PTHR46173">
    <property type="entry name" value="CCA TRNA NUCLEOTIDYLTRANSFERASE 1, MITOCHONDRIAL"/>
    <property type="match status" value="1"/>
</dbReference>
<dbReference type="SUPFAM" id="SSF81891">
    <property type="entry name" value="Poly A polymerase C-terminal region-like"/>
    <property type="match status" value="1"/>
</dbReference>